<keyword evidence="5" id="KW-0539">Nucleus</keyword>
<reference evidence="8 9" key="1">
    <citation type="journal article" date="2018" name="New Phytol.">
        <title>Phylogenomics of Endogonaceae and evolution of mycorrhizas within Mucoromycota.</title>
        <authorList>
            <person name="Chang Y."/>
            <person name="Desiro A."/>
            <person name="Na H."/>
            <person name="Sandor L."/>
            <person name="Lipzen A."/>
            <person name="Clum A."/>
            <person name="Barry K."/>
            <person name="Grigoriev I.V."/>
            <person name="Martin F.M."/>
            <person name="Stajich J.E."/>
            <person name="Smith M.E."/>
            <person name="Bonito G."/>
            <person name="Spatafora J.W."/>
        </authorList>
    </citation>
    <scope>NUCLEOTIDE SEQUENCE [LARGE SCALE GENOMIC DNA]</scope>
    <source>
        <strain evidence="8 9">GMNB39</strain>
    </source>
</reference>
<evidence type="ECO:0000313" key="9">
    <source>
        <dbReference type="Proteomes" id="UP000268093"/>
    </source>
</evidence>
<comment type="subcellular location">
    <subcellularLocation>
        <location evidence="1">Nucleus</location>
    </subcellularLocation>
</comment>
<dbReference type="GO" id="GO:0005634">
    <property type="term" value="C:nucleus"/>
    <property type="evidence" value="ECO:0007669"/>
    <property type="project" value="UniProtKB-SubCell"/>
</dbReference>
<dbReference type="PANTHER" id="PTHR15741:SF27">
    <property type="entry name" value="TRANSCRIPTION FACTOR AP-4"/>
    <property type="match status" value="1"/>
</dbReference>
<dbReference type="GO" id="GO:0046983">
    <property type="term" value="F:protein dimerization activity"/>
    <property type="evidence" value="ECO:0007669"/>
    <property type="project" value="InterPro"/>
</dbReference>
<sequence>MDRLNNIGKLTISERRQTYPFEDRLKMYSPEKLAKQLEEKEAVESKLMVNGVNLLNKRNMDCDVAIDRMKRRKEMHNRVERQRRDCLVSINQLMDELIELVPDAASETRGKSHHRANGLRKTAQYIRELHKKNMELQMENMMLREQRRSVSPPDQQAPTTPTSPGIVRPVALRYSEPYTPATPYSYPFPLYAKYGQDNAYPNYSYGTSSSQ</sequence>
<organism evidence="8 9">
    <name type="scientific">Jimgerdemannia flammicorona</name>
    <dbReference type="NCBI Taxonomy" id="994334"/>
    <lineage>
        <taxon>Eukaryota</taxon>
        <taxon>Fungi</taxon>
        <taxon>Fungi incertae sedis</taxon>
        <taxon>Mucoromycota</taxon>
        <taxon>Mucoromycotina</taxon>
        <taxon>Endogonomycetes</taxon>
        <taxon>Endogonales</taxon>
        <taxon>Endogonaceae</taxon>
        <taxon>Jimgerdemannia</taxon>
    </lineage>
</organism>
<proteinExistence type="predicted"/>
<dbReference type="PANTHER" id="PTHR15741">
    <property type="entry name" value="BASIC HELIX-LOOP-HELIX ZIP TRANSCRIPTION FACTOR"/>
    <property type="match status" value="1"/>
</dbReference>
<dbReference type="AlphaFoldDB" id="A0A433AXE3"/>
<evidence type="ECO:0000313" key="8">
    <source>
        <dbReference type="EMBL" id="RUP07385.1"/>
    </source>
</evidence>
<feature type="domain" description="BHLH" evidence="7">
    <location>
        <begin position="71"/>
        <end position="129"/>
    </location>
</feature>
<evidence type="ECO:0000256" key="4">
    <source>
        <dbReference type="ARBA" id="ARBA00023163"/>
    </source>
</evidence>
<evidence type="ECO:0000256" key="5">
    <source>
        <dbReference type="ARBA" id="ARBA00023242"/>
    </source>
</evidence>
<evidence type="ECO:0000256" key="6">
    <source>
        <dbReference type="SAM" id="MobiDB-lite"/>
    </source>
</evidence>
<keyword evidence="9" id="KW-1185">Reference proteome</keyword>
<protein>
    <recommendedName>
        <fullName evidence="7">BHLH domain-containing protein</fullName>
    </recommendedName>
</protein>
<dbReference type="InterPro" id="IPR036638">
    <property type="entry name" value="HLH_DNA-bd_sf"/>
</dbReference>
<dbReference type="Proteomes" id="UP000268093">
    <property type="component" value="Unassembled WGS sequence"/>
</dbReference>
<dbReference type="InterPro" id="IPR011598">
    <property type="entry name" value="bHLH_dom"/>
</dbReference>
<dbReference type="GO" id="GO:0000978">
    <property type="term" value="F:RNA polymerase II cis-regulatory region sequence-specific DNA binding"/>
    <property type="evidence" value="ECO:0007669"/>
    <property type="project" value="TreeGrafter"/>
</dbReference>
<dbReference type="PROSITE" id="PS50888">
    <property type="entry name" value="BHLH"/>
    <property type="match status" value="1"/>
</dbReference>
<evidence type="ECO:0000256" key="2">
    <source>
        <dbReference type="ARBA" id="ARBA00023015"/>
    </source>
</evidence>
<dbReference type="EMBL" id="RBNI01016581">
    <property type="protein sequence ID" value="RUP07385.1"/>
    <property type="molecule type" value="Genomic_DNA"/>
</dbReference>
<gene>
    <name evidence="8" type="ORF">BC936DRAFT_140197</name>
</gene>
<accession>A0A433AXE3</accession>
<comment type="caution">
    <text evidence="8">The sequence shown here is derived from an EMBL/GenBank/DDBJ whole genome shotgun (WGS) entry which is preliminary data.</text>
</comment>
<dbReference type="Gene3D" id="4.10.280.10">
    <property type="entry name" value="Helix-loop-helix DNA-binding domain"/>
    <property type="match status" value="1"/>
</dbReference>
<evidence type="ECO:0000259" key="7">
    <source>
        <dbReference type="PROSITE" id="PS50888"/>
    </source>
</evidence>
<dbReference type="InterPro" id="IPR052207">
    <property type="entry name" value="Max-like/E-box_TFs"/>
</dbReference>
<feature type="region of interest" description="Disordered" evidence="6">
    <location>
        <begin position="145"/>
        <end position="168"/>
    </location>
</feature>
<dbReference type="GO" id="GO:0000981">
    <property type="term" value="F:DNA-binding transcription factor activity, RNA polymerase II-specific"/>
    <property type="evidence" value="ECO:0007669"/>
    <property type="project" value="TreeGrafter"/>
</dbReference>
<dbReference type="SUPFAM" id="SSF47459">
    <property type="entry name" value="HLH, helix-loop-helix DNA-binding domain"/>
    <property type="match status" value="1"/>
</dbReference>
<feature type="compositionally biased region" description="Polar residues" evidence="6">
    <location>
        <begin position="152"/>
        <end position="163"/>
    </location>
</feature>
<keyword evidence="3" id="KW-0238">DNA-binding</keyword>
<evidence type="ECO:0000256" key="1">
    <source>
        <dbReference type="ARBA" id="ARBA00004123"/>
    </source>
</evidence>
<name>A0A433AXE3_9FUNG</name>
<keyword evidence="2" id="KW-0805">Transcription regulation</keyword>
<dbReference type="OrthoDB" id="690068at2759"/>
<keyword evidence="4" id="KW-0804">Transcription</keyword>
<dbReference type="Pfam" id="PF00010">
    <property type="entry name" value="HLH"/>
    <property type="match status" value="1"/>
</dbReference>
<evidence type="ECO:0000256" key="3">
    <source>
        <dbReference type="ARBA" id="ARBA00023125"/>
    </source>
</evidence>